<dbReference type="SUPFAM" id="SSF81383">
    <property type="entry name" value="F-box domain"/>
    <property type="match status" value="1"/>
</dbReference>
<dbReference type="PANTHER" id="PTHR38926">
    <property type="entry name" value="F-BOX DOMAIN CONTAINING PROTEIN, EXPRESSED"/>
    <property type="match status" value="1"/>
</dbReference>
<protein>
    <submittedName>
        <fullName evidence="1">Uncharacterized protein</fullName>
    </submittedName>
</protein>
<dbReference type="AlphaFoldDB" id="A0A5M3M7N1"/>
<gene>
    <name evidence="1" type="ORF">CONPUDRAFT_77814</name>
</gene>
<dbReference type="PANTHER" id="PTHR38926:SF72">
    <property type="entry name" value="IM:7136021-RELATED"/>
    <property type="match status" value="1"/>
</dbReference>
<dbReference type="EMBL" id="JH711590">
    <property type="protein sequence ID" value="EIW75043.1"/>
    <property type="molecule type" value="Genomic_DNA"/>
</dbReference>
<evidence type="ECO:0000313" key="1">
    <source>
        <dbReference type="EMBL" id="EIW75043.1"/>
    </source>
</evidence>
<dbReference type="InterPro" id="IPR036047">
    <property type="entry name" value="F-box-like_dom_sf"/>
</dbReference>
<evidence type="ECO:0000313" key="2">
    <source>
        <dbReference type="Proteomes" id="UP000053558"/>
    </source>
</evidence>
<dbReference type="Proteomes" id="UP000053558">
    <property type="component" value="Unassembled WGS sequence"/>
</dbReference>
<reference evidence="2" key="1">
    <citation type="journal article" date="2012" name="Science">
        <title>The Paleozoic origin of enzymatic lignin decomposition reconstructed from 31 fungal genomes.</title>
        <authorList>
            <person name="Floudas D."/>
            <person name="Binder M."/>
            <person name="Riley R."/>
            <person name="Barry K."/>
            <person name="Blanchette R.A."/>
            <person name="Henrissat B."/>
            <person name="Martinez A.T."/>
            <person name="Otillar R."/>
            <person name="Spatafora J.W."/>
            <person name="Yadav J.S."/>
            <person name="Aerts A."/>
            <person name="Benoit I."/>
            <person name="Boyd A."/>
            <person name="Carlson A."/>
            <person name="Copeland A."/>
            <person name="Coutinho P.M."/>
            <person name="de Vries R.P."/>
            <person name="Ferreira P."/>
            <person name="Findley K."/>
            <person name="Foster B."/>
            <person name="Gaskell J."/>
            <person name="Glotzer D."/>
            <person name="Gorecki P."/>
            <person name="Heitman J."/>
            <person name="Hesse C."/>
            <person name="Hori C."/>
            <person name="Igarashi K."/>
            <person name="Jurgens J.A."/>
            <person name="Kallen N."/>
            <person name="Kersten P."/>
            <person name="Kohler A."/>
            <person name="Kuees U."/>
            <person name="Kumar T.K.A."/>
            <person name="Kuo A."/>
            <person name="LaButti K."/>
            <person name="Larrondo L.F."/>
            <person name="Lindquist E."/>
            <person name="Ling A."/>
            <person name="Lombard V."/>
            <person name="Lucas S."/>
            <person name="Lundell T."/>
            <person name="Martin R."/>
            <person name="McLaughlin D.J."/>
            <person name="Morgenstern I."/>
            <person name="Morin E."/>
            <person name="Murat C."/>
            <person name="Nagy L.G."/>
            <person name="Nolan M."/>
            <person name="Ohm R.A."/>
            <person name="Patyshakuliyeva A."/>
            <person name="Rokas A."/>
            <person name="Ruiz-Duenas F.J."/>
            <person name="Sabat G."/>
            <person name="Salamov A."/>
            <person name="Samejima M."/>
            <person name="Schmutz J."/>
            <person name="Slot J.C."/>
            <person name="St John F."/>
            <person name="Stenlid J."/>
            <person name="Sun H."/>
            <person name="Sun S."/>
            <person name="Syed K."/>
            <person name="Tsang A."/>
            <person name="Wiebenga A."/>
            <person name="Young D."/>
            <person name="Pisabarro A."/>
            <person name="Eastwood D.C."/>
            <person name="Martin F."/>
            <person name="Cullen D."/>
            <person name="Grigoriev I.V."/>
            <person name="Hibbett D.S."/>
        </authorList>
    </citation>
    <scope>NUCLEOTIDE SEQUENCE [LARGE SCALE GENOMIC DNA]</scope>
    <source>
        <strain evidence="2">RWD-64-598 SS2</strain>
    </source>
</reference>
<comment type="caution">
    <text evidence="1">The sequence shown here is derived from an EMBL/GenBank/DDBJ whole genome shotgun (WGS) entry which is preliminary data.</text>
</comment>
<name>A0A5M3M7N1_CONPW</name>
<keyword evidence="2" id="KW-1185">Reference proteome</keyword>
<dbReference type="OrthoDB" id="2269034at2759"/>
<dbReference type="KEGG" id="cput:CONPUDRAFT_77814"/>
<sequence>MATALGAVRGGRCPVGAIPVEILCDIFLRSAAISARVAIPNCDFRGGCRLSLNVAQVCREWRSIALSIPELWGLIYFSRRHAQTQDFSELIELLSRSNFSSSFLVCETYFSTLIERSFEKLVSLCSQGRLDSFHDRFLGVDITVWEGYGEVASWLQRFKRLQRLKIICEEGDYWIEDMPSTFPNLTHLYIKFNLSTEAERLVKTGWRGLRSLIVQMDGDLFYWDAQKLCSNFPDLEELLILTPVLRLCSTPTHDVNLTTHFALKSLVVNCIIVKPESTAFGYLGTITLPALKHLVIDISNLTPADLQPMEDFADRSQVRLNTLSLITSTATIPSDSDIDKETSRSRVLRVILNAFGVDRAEVTYAFFKTRLWFDWMANWYRPYVSHDLDRDTESFRRYITLTGIL</sequence>
<organism evidence="1 2">
    <name type="scientific">Coniophora puteana (strain RWD-64-598)</name>
    <name type="common">Brown rot fungus</name>
    <dbReference type="NCBI Taxonomy" id="741705"/>
    <lineage>
        <taxon>Eukaryota</taxon>
        <taxon>Fungi</taxon>
        <taxon>Dikarya</taxon>
        <taxon>Basidiomycota</taxon>
        <taxon>Agaricomycotina</taxon>
        <taxon>Agaricomycetes</taxon>
        <taxon>Agaricomycetidae</taxon>
        <taxon>Boletales</taxon>
        <taxon>Coniophorineae</taxon>
        <taxon>Coniophoraceae</taxon>
        <taxon>Coniophora</taxon>
    </lineage>
</organism>
<dbReference type="InterPro" id="IPR032675">
    <property type="entry name" value="LRR_dom_sf"/>
</dbReference>
<dbReference type="Gene3D" id="3.80.10.10">
    <property type="entry name" value="Ribonuclease Inhibitor"/>
    <property type="match status" value="1"/>
</dbReference>
<accession>A0A5M3M7N1</accession>
<dbReference type="GeneID" id="19209663"/>
<dbReference type="RefSeq" id="XP_007775086.1">
    <property type="nucleotide sequence ID" value="XM_007776896.1"/>
</dbReference>
<proteinExistence type="predicted"/>